<dbReference type="InterPro" id="IPR006076">
    <property type="entry name" value="FAD-dep_OxRdtase"/>
</dbReference>
<evidence type="ECO:0000259" key="1">
    <source>
        <dbReference type="Pfam" id="PF01266"/>
    </source>
</evidence>
<comment type="caution">
    <text evidence="2">The sequence shown here is derived from an EMBL/GenBank/DDBJ whole genome shotgun (WGS) entry which is preliminary data.</text>
</comment>
<dbReference type="PANTHER" id="PTHR13847">
    <property type="entry name" value="SARCOSINE DEHYDROGENASE-RELATED"/>
    <property type="match status" value="1"/>
</dbReference>
<dbReference type="PANTHER" id="PTHR13847:SF281">
    <property type="entry name" value="FAD DEPENDENT OXIDOREDUCTASE DOMAIN-CONTAINING PROTEIN"/>
    <property type="match status" value="1"/>
</dbReference>
<dbReference type="AlphaFoldDB" id="A0A1J5NXM9"/>
<feature type="domain" description="FAD dependent oxidoreductase" evidence="1">
    <location>
        <begin position="2"/>
        <end position="187"/>
    </location>
</feature>
<keyword evidence="2" id="KW-0560">Oxidoreductase</keyword>
<sequence>MRIFGDTPVVSIQRDGEGWRLTTPEGQVHARRVLIATNGYSSEDLPDWLGGRTLPARSQIMMTRPLTRTERRAQGFTTPIMSYDTRDLLHYFRHLPDGRFLFGMRGGVTAHPAEAARTSALLRDHFARMFPAWAAVEAETEWSGFICLTGSSAPYIGPVPGADGLYAALGWHGNGVAAATLGGELAAGLIAGAPTAIPALMRQPPRRFPLPALRRVALRAAYVWKGLMDGPMPRAPH</sequence>
<name>A0A1J5NXM9_9ZZZZ</name>
<evidence type="ECO:0000313" key="2">
    <source>
        <dbReference type="EMBL" id="OIQ63538.1"/>
    </source>
</evidence>
<protein>
    <submittedName>
        <fullName evidence="2">Gamma-glutamylputrescine oxidoreductase</fullName>
        <ecNumber evidence="2">1.4.3.-</ecNumber>
    </submittedName>
</protein>
<organism evidence="2">
    <name type="scientific">mine drainage metagenome</name>
    <dbReference type="NCBI Taxonomy" id="410659"/>
    <lineage>
        <taxon>unclassified sequences</taxon>
        <taxon>metagenomes</taxon>
        <taxon>ecological metagenomes</taxon>
    </lineage>
</organism>
<dbReference type="GO" id="GO:0016491">
    <property type="term" value="F:oxidoreductase activity"/>
    <property type="evidence" value="ECO:0007669"/>
    <property type="project" value="UniProtKB-KW"/>
</dbReference>
<dbReference type="Pfam" id="PF01266">
    <property type="entry name" value="DAO"/>
    <property type="match status" value="1"/>
</dbReference>
<dbReference type="SUPFAM" id="SSF51905">
    <property type="entry name" value="FAD/NAD(P)-binding domain"/>
    <property type="match status" value="1"/>
</dbReference>
<dbReference type="Gene3D" id="3.50.50.60">
    <property type="entry name" value="FAD/NAD(P)-binding domain"/>
    <property type="match status" value="1"/>
</dbReference>
<dbReference type="EMBL" id="MLJW01008924">
    <property type="protein sequence ID" value="OIQ63538.1"/>
    <property type="molecule type" value="Genomic_DNA"/>
</dbReference>
<dbReference type="EC" id="1.4.3.-" evidence="2"/>
<gene>
    <name evidence="2" type="primary">puuB_14</name>
    <name evidence="2" type="ORF">GALL_549210</name>
</gene>
<reference evidence="2" key="1">
    <citation type="submission" date="2016-10" db="EMBL/GenBank/DDBJ databases">
        <title>Sequence of Gallionella enrichment culture.</title>
        <authorList>
            <person name="Poehlein A."/>
            <person name="Muehling M."/>
            <person name="Daniel R."/>
        </authorList>
    </citation>
    <scope>NUCLEOTIDE SEQUENCE</scope>
</reference>
<proteinExistence type="predicted"/>
<dbReference type="GO" id="GO:0005737">
    <property type="term" value="C:cytoplasm"/>
    <property type="evidence" value="ECO:0007669"/>
    <property type="project" value="TreeGrafter"/>
</dbReference>
<dbReference type="Gene3D" id="3.30.9.10">
    <property type="entry name" value="D-Amino Acid Oxidase, subunit A, domain 2"/>
    <property type="match status" value="1"/>
</dbReference>
<dbReference type="InterPro" id="IPR036188">
    <property type="entry name" value="FAD/NAD-bd_sf"/>
</dbReference>
<accession>A0A1J5NXM9</accession>